<dbReference type="EMBL" id="WHWC01000004">
    <property type="protein sequence ID" value="KAG8384902.1"/>
    <property type="molecule type" value="Genomic_DNA"/>
</dbReference>
<feature type="compositionally biased region" description="Basic and acidic residues" evidence="5">
    <location>
        <begin position="101"/>
        <end position="111"/>
    </location>
</feature>
<accession>A0AAV6XXR9</accession>
<dbReference type="GO" id="GO:0005739">
    <property type="term" value="C:mitochondrion"/>
    <property type="evidence" value="ECO:0007669"/>
    <property type="project" value="UniProtKB-SubCell"/>
</dbReference>
<keyword evidence="8" id="KW-1185">Reference proteome</keyword>
<evidence type="ECO:0000256" key="3">
    <source>
        <dbReference type="ARBA" id="ARBA00035647"/>
    </source>
</evidence>
<evidence type="ECO:0000313" key="7">
    <source>
        <dbReference type="EMBL" id="KAG8384902.1"/>
    </source>
</evidence>
<feature type="region of interest" description="Disordered" evidence="5">
    <location>
        <begin position="88"/>
        <end position="135"/>
    </location>
</feature>
<comment type="subcellular location">
    <subcellularLocation>
        <location evidence="1">Mitochondrion</location>
    </subcellularLocation>
</comment>
<feature type="compositionally biased region" description="Basic residues" evidence="5">
    <location>
        <begin position="112"/>
        <end position="135"/>
    </location>
</feature>
<name>A0AAV6XXR9_9LAMI</name>
<dbReference type="Proteomes" id="UP000826271">
    <property type="component" value="Unassembled WGS sequence"/>
</dbReference>
<gene>
    <name evidence="7" type="ORF">BUALT_Bualt04G0166500</name>
</gene>
<evidence type="ECO:0000256" key="5">
    <source>
        <dbReference type="SAM" id="MobiDB-lite"/>
    </source>
</evidence>
<evidence type="ECO:0000256" key="4">
    <source>
        <dbReference type="ARBA" id="ARBA00035682"/>
    </source>
</evidence>
<evidence type="ECO:0000256" key="1">
    <source>
        <dbReference type="ARBA" id="ARBA00004173"/>
    </source>
</evidence>
<dbReference type="InterPro" id="IPR013177">
    <property type="entry name" value="Ribosomal_mS38_C"/>
</dbReference>
<dbReference type="PANTHER" id="PTHR32035:SF3">
    <property type="entry name" value="SMALL RIBOSOMAL SUBUNIT PROTEIN MS38"/>
    <property type="match status" value="1"/>
</dbReference>
<evidence type="ECO:0000313" key="8">
    <source>
        <dbReference type="Proteomes" id="UP000826271"/>
    </source>
</evidence>
<feature type="domain" description="Ribosomal protein mS38 C-terminal" evidence="6">
    <location>
        <begin position="107"/>
        <end position="134"/>
    </location>
</feature>
<keyword evidence="2" id="KW-0496">Mitochondrion</keyword>
<evidence type="ECO:0000259" key="6">
    <source>
        <dbReference type="SMART" id="SM01155"/>
    </source>
</evidence>
<dbReference type="AlphaFoldDB" id="A0AAV6XXR9"/>
<organism evidence="7 8">
    <name type="scientific">Buddleja alternifolia</name>
    <dbReference type="NCBI Taxonomy" id="168488"/>
    <lineage>
        <taxon>Eukaryota</taxon>
        <taxon>Viridiplantae</taxon>
        <taxon>Streptophyta</taxon>
        <taxon>Embryophyta</taxon>
        <taxon>Tracheophyta</taxon>
        <taxon>Spermatophyta</taxon>
        <taxon>Magnoliopsida</taxon>
        <taxon>eudicotyledons</taxon>
        <taxon>Gunneridae</taxon>
        <taxon>Pentapetalae</taxon>
        <taxon>asterids</taxon>
        <taxon>lamiids</taxon>
        <taxon>Lamiales</taxon>
        <taxon>Scrophulariaceae</taxon>
        <taxon>Buddlejeae</taxon>
        <taxon>Buddleja</taxon>
    </lineage>
</organism>
<sequence length="135" mass="15517">MVYSTLQKLLRSQSQSAAKIITHFQKPHPPLPPVVTQITQITNAIDEIETPFHAHPATDRSKPNPSFASHLYPTFSFGFFLNPISPPALIRPEPDEGMTPDDSRTIRADSVKKKRKKKMNKHKLRKLRKRLRRKT</sequence>
<comment type="similarity">
    <text evidence="3">Belongs to the mitochondrion-specific ribosomal protein mS38 family.</text>
</comment>
<evidence type="ECO:0000256" key="2">
    <source>
        <dbReference type="ARBA" id="ARBA00023128"/>
    </source>
</evidence>
<dbReference type="PANTHER" id="PTHR32035">
    <property type="entry name" value="AURORA KINASE A-INTERACTING PROTEIN"/>
    <property type="match status" value="1"/>
</dbReference>
<reference evidence="7" key="1">
    <citation type="submission" date="2019-10" db="EMBL/GenBank/DDBJ databases">
        <authorList>
            <person name="Zhang R."/>
            <person name="Pan Y."/>
            <person name="Wang J."/>
            <person name="Ma R."/>
            <person name="Yu S."/>
        </authorList>
    </citation>
    <scope>NUCLEOTIDE SEQUENCE</scope>
    <source>
        <strain evidence="7">LA-IB0</strain>
        <tissue evidence="7">Leaf</tissue>
    </source>
</reference>
<dbReference type="SMART" id="SM01155">
    <property type="entry name" value="DUF1713"/>
    <property type="match status" value="1"/>
</dbReference>
<proteinExistence type="inferred from homology"/>
<dbReference type="Pfam" id="PF08213">
    <property type="entry name" value="COX24_C"/>
    <property type="match status" value="1"/>
</dbReference>
<comment type="caution">
    <text evidence="7">The sequence shown here is derived from an EMBL/GenBank/DDBJ whole genome shotgun (WGS) entry which is preliminary data.</text>
</comment>
<protein>
    <recommendedName>
        <fullName evidence="4">Small ribosomal subunit protein mS38</fullName>
    </recommendedName>
</protein>